<keyword evidence="1" id="KW-0547">Nucleotide-binding</keyword>
<dbReference type="InterPro" id="IPR011545">
    <property type="entry name" value="DEAD/DEAH_box_helicase_dom"/>
</dbReference>
<dbReference type="GO" id="GO:0004386">
    <property type="term" value="F:helicase activity"/>
    <property type="evidence" value="ECO:0007669"/>
    <property type="project" value="UniProtKB-KW"/>
</dbReference>
<dbReference type="InterPro" id="IPR014001">
    <property type="entry name" value="Helicase_ATP-bd"/>
</dbReference>
<dbReference type="GO" id="GO:0005524">
    <property type="term" value="F:ATP binding"/>
    <property type="evidence" value="ECO:0007669"/>
    <property type="project" value="UniProtKB-KW"/>
</dbReference>
<evidence type="ECO:0000256" key="4">
    <source>
        <dbReference type="ARBA" id="ARBA00022840"/>
    </source>
</evidence>
<evidence type="ECO:0000256" key="3">
    <source>
        <dbReference type="ARBA" id="ARBA00022806"/>
    </source>
</evidence>
<keyword evidence="8" id="KW-1185">Reference proteome</keyword>
<feature type="domain" description="Helicase C-terminal" evidence="6">
    <location>
        <begin position="290"/>
        <end position="471"/>
    </location>
</feature>
<accession>A0A7W9BLZ6</accession>
<dbReference type="Gene3D" id="3.40.50.300">
    <property type="entry name" value="P-loop containing nucleotide triphosphate hydrolases"/>
    <property type="match status" value="2"/>
</dbReference>
<dbReference type="InterPro" id="IPR001650">
    <property type="entry name" value="Helicase_C-like"/>
</dbReference>
<keyword evidence="2" id="KW-0378">Hydrolase</keyword>
<dbReference type="InterPro" id="IPR027417">
    <property type="entry name" value="P-loop_NTPase"/>
</dbReference>
<comment type="caution">
    <text evidence="7">The sequence shown here is derived from an EMBL/GenBank/DDBJ whole genome shotgun (WGS) entry which is preliminary data.</text>
</comment>
<evidence type="ECO:0000313" key="7">
    <source>
        <dbReference type="EMBL" id="MBB5722885.1"/>
    </source>
</evidence>
<evidence type="ECO:0000256" key="1">
    <source>
        <dbReference type="ARBA" id="ARBA00022741"/>
    </source>
</evidence>
<dbReference type="SUPFAM" id="SSF52540">
    <property type="entry name" value="P-loop containing nucleoside triphosphate hydrolases"/>
    <property type="match status" value="2"/>
</dbReference>
<dbReference type="EMBL" id="JACIJM010000006">
    <property type="protein sequence ID" value="MBB5722885.1"/>
    <property type="molecule type" value="Genomic_DNA"/>
</dbReference>
<feature type="domain" description="Helicase ATP-binding" evidence="5">
    <location>
        <begin position="112"/>
        <end position="237"/>
    </location>
</feature>
<protein>
    <recommendedName>
        <fullName evidence="9">DEAD/DEAH box helicase</fullName>
    </recommendedName>
</protein>
<dbReference type="PANTHER" id="PTHR47961">
    <property type="entry name" value="DNA POLYMERASE THETA, PUTATIVE (AFU_ORTHOLOGUE AFUA_1G05260)-RELATED"/>
    <property type="match status" value="1"/>
</dbReference>
<dbReference type="SMART" id="SM00490">
    <property type="entry name" value="HELICc"/>
    <property type="match status" value="1"/>
</dbReference>
<evidence type="ECO:0000313" key="8">
    <source>
        <dbReference type="Proteomes" id="UP000535415"/>
    </source>
</evidence>
<dbReference type="PROSITE" id="PS51194">
    <property type="entry name" value="HELICASE_CTER"/>
    <property type="match status" value="1"/>
</dbReference>
<reference evidence="7 8" key="1">
    <citation type="submission" date="2020-08" db="EMBL/GenBank/DDBJ databases">
        <title>Genomic Encyclopedia of Type Strains, Phase IV (KMG-IV): sequencing the most valuable type-strain genomes for metagenomic binning, comparative biology and taxonomic classification.</title>
        <authorList>
            <person name="Goeker M."/>
        </authorList>
    </citation>
    <scope>NUCLEOTIDE SEQUENCE [LARGE SCALE GENOMIC DNA]</scope>
    <source>
        <strain evidence="7 8">DSM 101064</strain>
    </source>
</reference>
<evidence type="ECO:0008006" key="9">
    <source>
        <dbReference type="Google" id="ProtNLM"/>
    </source>
</evidence>
<name>A0A7W9BLZ6_9RHOB</name>
<dbReference type="SMART" id="SM00487">
    <property type="entry name" value="DEXDc"/>
    <property type="match status" value="1"/>
</dbReference>
<dbReference type="RefSeq" id="WP_183529562.1">
    <property type="nucleotide sequence ID" value="NZ_JACIJM010000006.1"/>
</dbReference>
<proteinExistence type="predicted"/>
<keyword evidence="4" id="KW-0067">ATP-binding</keyword>
<keyword evidence="3" id="KW-0347">Helicase</keyword>
<dbReference type="Pfam" id="PF00271">
    <property type="entry name" value="Helicase_C"/>
    <property type="match status" value="1"/>
</dbReference>
<gene>
    <name evidence="7" type="ORF">FHS72_002515</name>
</gene>
<dbReference type="Pfam" id="PF00270">
    <property type="entry name" value="DEAD"/>
    <property type="match status" value="1"/>
</dbReference>
<organism evidence="7 8">
    <name type="scientific">Yoonia ponticola</name>
    <dbReference type="NCBI Taxonomy" id="1524255"/>
    <lineage>
        <taxon>Bacteria</taxon>
        <taxon>Pseudomonadati</taxon>
        <taxon>Pseudomonadota</taxon>
        <taxon>Alphaproteobacteria</taxon>
        <taxon>Rhodobacterales</taxon>
        <taxon>Paracoccaceae</taxon>
        <taxon>Yoonia</taxon>
    </lineage>
</organism>
<evidence type="ECO:0000256" key="2">
    <source>
        <dbReference type="ARBA" id="ARBA00022801"/>
    </source>
</evidence>
<dbReference type="Proteomes" id="UP000535415">
    <property type="component" value="Unassembled WGS sequence"/>
</dbReference>
<evidence type="ECO:0000259" key="5">
    <source>
        <dbReference type="PROSITE" id="PS51192"/>
    </source>
</evidence>
<dbReference type="GO" id="GO:0003676">
    <property type="term" value="F:nucleic acid binding"/>
    <property type="evidence" value="ECO:0007669"/>
    <property type="project" value="InterPro"/>
</dbReference>
<dbReference type="AlphaFoldDB" id="A0A7W9BLZ6"/>
<dbReference type="PANTHER" id="PTHR47961:SF6">
    <property type="entry name" value="DNA-DIRECTED DNA POLYMERASE"/>
    <property type="match status" value="1"/>
</dbReference>
<sequence>MNYFEIKEALSSVEEIQNDEFEILKFITSLTNNVSTHSQGRDLVIRSLANLEVFSEMGQQLLKNLIRVTGLHPYSAKFLPKGDFEDRLAFEMHSSLIADQVVTLHSEQSKVLNLLLTGANVVFSAPTSVGKSLIVDAFVSQKKPRKAVIIVPTIALIDETRRRFLRKFGDVCKVITHPTQYAQPDLCNLYVLTQERVLERDDLDDVEFFVLDEFYKLNLPSGKKDRDRAVDLNLAFSRLARTGAQFYLLGPNIQSINGIASYDYCFIQTDFATVAVDIKNFNLATNGSARKEKLVALCANFADPTIIYCQSPNKAAEVANYLIEELSLSDAPDTKDAANWIAKEYHEEWVVHQAIKKGIGVHHGGVPRSLQQYFIQLFNDRKIQFLVCTSTIIEGVNTVAKNVVIYDRRQSNNLVDHFTYKNISGRAGRMNEYFVGNVYVLEEAPAEKEYSVDIVVEDQPDGTPLSLLLDLPEERLSSKSKEKIYQVQSDSILSMETIRENRHVSPEVQNWIAGVISEDLFLYEDILNWKGVPKQKQLEALAVLIFDYLSESTLRYYGIFSGRQLAWHLNELRSDKTLSAYVRTCIANKGHDEEVSDVIERALRFIRNVVCHRLPKEIKVIEVIQAEVLTRHKVECGDYSKYCEQLKHLFIPTNLFALDEYGIPLQTAARLEEFIGQPESLDKALSLVSKMTVSKLDFMPFEVDLIRSLQSLMLDQAEFD</sequence>
<dbReference type="PROSITE" id="PS51192">
    <property type="entry name" value="HELICASE_ATP_BIND_1"/>
    <property type="match status" value="1"/>
</dbReference>
<dbReference type="GO" id="GO:0016787">
    <property type="term" value="F:hydrolase activity"/>
    <property type="evidence" value="ECO:0007669"/>
    <property type="project" value="UniProtKB-KW"/>
</dbReference>
<evidence type="ECO:0000259" key="6">
    <source>
        <dbReference type="PROSITE" id="PS51194"/>
    </source>
</evidence>
<dbReference type="InterPro" id="IPR050474">
    <property type="entry name" value="Hel308_SKI2-like"/>
</dbReference>